<sequence>VLEGLWEFAQPVHMCFVDLEKAFDRVLVVFCGECSCEYGVRGPLLRAVRSLYDRAGAGAWFALPAGGVPSPGGWRGPASSGGVQVSRGLVHTSEGKIERERLTGGLVQSVRSYAVGVPDRRGEEGAGVER</sequence>
<organism evidence="1 2">
    <name type="scientific">Scortum barcoo</name>
    <name type="common">barcoo grunter</name>
    <dbReference type="NCBI Taxonomy" id="214431"/>
    <lineage>
        <taxon>Eukaryota</taxon>
        <taxon>Metazoa</taxon>
        <taxon>Chordata</taxon>
        <taxon>Craniata</taxon>
        <taxon>Vertebrata</taxon>
        <taxon>Euteleostomi</taxon>
        <taxon>Actinopterygii</taxon>
        <taxon>Neopterygii</taxon>
        <taxon>Teleostei</taxon>
        <taxon>Neoteleostei</taxon>
        <taxon>Acanthomorphata</taxon>
        <taxon>Eupercaria</taxon>
        <taxon>Centrarchiformes</taxon>
        <taxon>Terapontoidei</taxon>
        <taxon>Terapontidae</taxon>
        <taxon>Scortum</taxon>
    </lineage>
</organism>
<reference evidence="1" key="1">
    <citation type="submission" date="2022-04" db="EMBL/GenBank/DDBJ databases">
        <title>Jade perch genome.</title>
        <authorList>
            <person name="Chao B."/>
        </authorList>
    </citation>
    <scope>NUCLEOTIDE SEQUENCE</scope>
    <source>
        <strain evidence="1">CB-2022</strain>
    </source>
</reference>
<comment type="caution">
    <text evidence="1">The sequence shown here is derived from an EMBL/GenBank/DDBJ whole genome shotgun (WGS) entry which is preliminary data.</text>
</comment>
<accession>A0ACB8VN95</accession>
<gene>
    <name evidence="1" type="ORF">L3Q82_015562</name>
</gene>
<evidence type="ECO:0000313" key="1">
    <source>
        <dbReference type="EMBL" id="KAI3357092.1"/>
    </source>
</evidence>
<dbReference type="EMBL" id="CM041549">
    <property type="protein sequence ID" value="KAI3357092.1"/>
    <property type="molecule type" value="Genomic_DNA"/>
</dbReference>
<name>A0ACB8VN95_9TELE</name>
<feature type="non-terminal residue" evidence="1">
    <location>
        <position position="1"/>
    </location>
</feature>
<keyword evidence="2" id="KW-1185">Reference proteome</keyword>
<proteinExistence type="predicted"/>
<evidence type="ECO:0000313" key="2">
    <source>
        <dbReference type="Proteomes" id="UP000831701"/>
    </source>
</evidence>
<dbReference type="Proteomes" id="UP000831701">
    <property type="component" value="Chromosome 19"/>
</dbReference>
<protein>
    <submittedName>
        <fullName evidence="1">Uncharacterized protein</fullName>
    </submittedName>
</protein>